<keyword evidence="1" id="KW-0460">Magnesium</keyword>
<feature type="domain" description="MobA-like NTP transferase" evidence="2">
    <location>
        <begin position="9"/>
        <end position="172"/>
    </location>
</feature>
<dbReference type="PANTHER" id="PTHR43777:SF1">
    <property type="entry name" value="MOLYBDENUM COFACTOR CYTIDYLYLTRANSFERASE"/>
    <property type="match status" value="1"/>
</dbReference>
<dbReference type="InterPro" id="IPR025877">
    <property type="entry name" value="MobA-like_NTP_Trfase"/>
</dbReference>
<reference evidence="3 4" key="1">
    <citation type="submission" date="2024-05" db="EMBL/GenBank/DDBJ databases">
        <title>Roseateles sp. DJS-2-20 16S ribosomal RNA gene Genome sequencing and assembly.</title>
        <authorList>
            <person name="Woo H."/>
        </authorList>
    </citation>
    <scope>NUCLEOTIDE SEQUENCE [LARGE SCALE GENOMIC DNA]</scope>
    <source>
        <strain evidence="3 4">DJS-2-20</strain>
    </source>
</reference>
<proteinExistence type="predicted"/>
<dbReference type="RefSeq" id="WP_347706521.1">
    <property type="nucleotide sequence ID" value="NZ_JBDPZD010000010.1"/>
</dbReference>
<dbReference type="EMBL" id="JBDPZD010000010">
    <property type="protein sequence ID" value="MEO3693705.1"/>
    <property type="molecule type" value="Genomic_DNA"/>
</dbReference>
<dbReference type="Gene3D" id="3.90.550.10">
    <property type="entry name" value="Spore Coat Polysaccharide Biosynthesis Protein SpsA, Chain A"/>
    <property type="match status" value="1"/>
</dbReference>
<evidence type="ECO:0000259" key="2">
    <source>
        <dbReference type="Pfam" id="PF12804"/>
    </source>
</evidence>
<dbReference type="SUPFAM" id="SSF53448">
    <property type="entry name" value="Nucleotide-diphospho-sugar transferases"/>
    <property type="match status" value="1"/>
</dbReference>
<dbReference type="Proteomes" id="UP001495147">
    <property type="component" value="Unassembled WGS sequence"/>
</dbReference>
<dbReference type="PANTHER" id="PTHR43777">
    <property type="entry name" value="MOLYBDENUM COFACTOR CYTIDYLYLTRANSFERASE"/>
    <property type="match status" value="1"/>
</dbReference>
<dbReference type="InterPro" id="IPR029044">
    <property type="entry name" value="Nucleotide-diphossugar_trans"/>
</dbReference>
<comment type="caution">
    <text evidence="3">The sequence shown here is derived from an EMBL/GenBank/DDBJ whole genome shotgun (WGS) entry which is preliminary data.</text>
</comment>
<sequence>MTQGNRAIVLLAAGHGHRFKGHEHKLMQPISDAGDTVLSRTLRHALESQLRVVVVASQLIEPVVQRWVARRDLVVLPATDARGHAVPQGMGHSIAAGVAAAGDADGWLILPGDMPLVQPATMVAVADGLARYPVCFAEYRGRQGHPVGFGTEMFSELLALEGDEGARRVVARFGAQGLPVDDPGVLFDVDTQDDFSRLAAAPCSSAG</sequence>
<accession>A0ABV0G7P2</accession>
<evidence type="ECO:0000313" key="4">
    <source>
        <dbReference type="Proteomes" id="UP001495147"/>
    </source>
</evidence>
<dbReference type="CDD" id="cd04182">
    <property type="entry name" value="GT_2_like_f"/>
    <property type="match status" value="1"/>
</dbReference>
<gene>
    <name evidence="3" type="ORF">ABDJ85_19700</name>
</gene>
<protein>
    <submittedName>
        <fullName evidence="3">Nucleotidyltransferase family protein</fullName>
    </submittedName>
</protein>
<dbReference type="Pfam" id="PF12804">
    <property type="entry name" value="NTP_transf_3"/>
    <property type="match status" value="1"/>
</dbReference>
<organism evidence="3 4">
    <name type="scientific">Roseateles paludis</name>
    <dbReference type="NCBI Taxonomy" id="3145238"/>
    <lineage>
        <taxon>Bacteria</taxon>
        <taxon>Pseudomonadati</taxon>
        <taxon>Pseudomonadota</taxon>
        <taxon>Betaproteobacteria</taxon>
        <taxon>Burkholderiales</taxon>
        <taxon>Sphaerotilaceae</taxon>
        <taxon>Roseateles</taxon>
    </lineage>
</organism>
<keyword evidence="4" id="KW-1185">Reference proteome</keyword>
<evidence type="ECO:0000313" key="3">
    <source>
        <dbReference type="EMBL" id="MEO3693705.1"/>
    </source>
</evidence>
<name>A0ABV0G7P2_9BURK</name>
<evidence type="ECO:0000256" key="1">
    <source>
        <dbReference type="ARBA" id="ARBA00022842"/>
    </source>
</evidence>